<dbReference type="EMBL" id="DACRBY010000006">
    <property type="protein sequence ID" value="HAS8539479.1"/>
    <property type="molecule type" value="Genomic_DNA"/>
</dbReference>
<accession>A0A1V8MJL7</accession>
<dbReference type="InterPro" id="IPR036513">
    <property type="entry name" value="STAS_dom_sf"/>
</dbReference>
<gene>
    <name evidence="4" type="ORF">CRN52_21770</name>
    <name evidence="2" type="ORF">I7730_06730</name>
    <name evidence="3" type="ORF">J0J18_13900</name>
</gene>
<dbReference type="Proteomes" id="UP000664056">
    <property type="component" value="Unassembled WGS sequence"/>
</dbReference>
<comment type="caution">
    <text evidence="4">The sequence shown here is derived from an EMBL/GenBank/DDBJ whole genome shotgun (WGS) entry which is preliminary data.</text>
</comment>
<dbReference type="RefSeq" id="WP_011080500.1">
    <property type="nucleotide sequence ID" value="NZ_AP026552.1"/>
</dbReference>
<reference evidence="4 5" key="1">
    <citation type="journal article" date="2018" name="Front. Microbiol.">
        <title>Phylogeny of Vibrio vulnificus from the Analysis of the Core-Genome: Implications for Intra-Species Taxonomy.</title>
        <authorList>
            <person name="Roig F.J."/>
            <person name="Gonzalez-Candelas F."/>
            <person name="Sanjuan E."/>
            <person name="Fouz B."/>
            <person name="Feil E.J."/>
            <person name="Llorens C."/>
            <person name="Baker-Austin C."/>
            <person name="Oliver J.D."/>
            <person name="Danin-Poleg Y."/>
            <person name="Gibas C.J."/>
            <person name="Kashi Y."/>
            <person name="Gulig P.A."/>
            <person name="Morrison S.S."/>
            <person name="Amaro C."/>
        </authorList>
    </citation>
    <scope>NUCLEOTIDE SEQUENCE [LARGE SCALE GENOMIC DNA]</scope>
    <source>
        <strain evidence="4 5">CECT4608</strain>
    </source>
</reference>
<dbReference type="GO" id="GO:0043856">
    <property type="term" value="F:anti-sigma factor antagonist activity"/>
    <property type="evidence" value="ECO:0007669"/>
    <property type="project" value="TreeGrafter"/>
</dbReference>
<dbReference type="EMBL" id="PDGH01000142">
    <property type="protein sequence ID" value="POB42773.1"/>
    <property type="molecule type" value="Genomic_DNA"/>
</dbReference>
<evidence type="ECO:0000259" key="1">
    <source>
        <dbReference type="PROSITE" id="PS50801"/>
    </source>
</evidence>
<dbReference type="PROSITE" id="PS50801">
    <property type="entry name" value="STAS"/>
    <property type="match status" value="1"/>
</dbReference>
<reference evidence="2" key="3">
    <citation type="submission" date="2019-01" db="EMBL/GenBank/DDBJ databases">
        <authorList>
            <consortium name="NCBI Pathogen Detection Project"/>
        </authorList>
    </citation>
    <scope>NUCLEOTIDE SEQUENCE</scope>
    <source>
        <strain evidence="2">BCW_3452</strain>
    </source>
</reference>
<dbReference type="PANTHER" id="PTHR33495">
    <property type="entry name" value="ANTI-SIGMA FACTOR ANTAGONIST TM_1081-RELATED-RELATED"/>
    <property type="match status" value="1"/>
</dbReference>
<dbReference type="CDD" id="cd07043">
    <property type="entry name" value="STAS_anti-anti-sigma_factors"/>
    <property type="match status" value="1"/>
</dbReference>
<evidence type="ECO:0000313" key="4">
    <source>
        <dbReference type="EMBL" id="POB42773.1"/>
    </source>
</evidence>
<name>A0A1V8MJL7_VIBVL</name>
<dbReference type="PANTHER" id="PTHR33495:SF2">
    <property type="entry name" value="ANTI-SIGMA FACTOR ANTAGONIST TM_1081-RELATED"/>
    <property type="match status" value="1"/>
</dbReference>
<evidence type="ECO:0000313" key="3">
    <source>
        <dbReference type="EMBL" id="MBN8122833.1"/>
    </source>
</evidence>
<evidence type="ECO:0000313" key="2">
    <source>
        <dbReference type="EMBL" id="HAS8539479.1"/>
    </source>
</evidence>
<dbReference type="Proteomes" id="UP000863257">
    <property type="component" value="Unassembled WGS sequence"/>
</dbReference>
<dbReference type="Proteomes" id="UP000237466">
    <property type="component" value="Unassembled WGS sequence"/>
</dbReference>
<proteinExistence type="predicted"/>
<dbReference type="GeneID" id="93896899"/>
<dbReference type="InterPro" id="IPR002645">
    <property type="entry name" value="STAS_dom"/>
</dbReference>
<sequence length="106" mass="12074">MELSTLDLNQQTLTLSIVGNFDAHGSRQAQIHIDELINNDRHTDIEVDMSGVEFLDSSGIGAIVYLYKRLVERERTMRIENVRGQPLEIISLLRIDHAIPVNSKQF</sequence>
<feature type="domain" description="STAS" evidence="1">
    <location>
        <begin position="2"/>
        <end position="106"/>
    </location>
</feature>
<dbReference type="Pfam" id="PF01740">
    <property type="entry name" value="STAS"/>
    <property type="match status" value="1"/>
</dbReference>
<reference evidence="3" key="4">
    <citation type="submission" date="2021-03" db="EMBL/GenBank/DDBJ databases">
        <title>Study of the foodborne Vibrio vulnificus isolates from China.</title>
        <authorList>
            <person name="Zheng Z."/>
            <person name="Ye L."/>
        </authorList>
    </citation>
    <scope>NUCLEOTIDE SEQUENCE</scope>
    <source>
        <strain evidence="3">Vv1582</strain>
    </source>
</reference>
<dbReference type="Gene3D" id="3.30.750.24">
    <property type="entry name" value="STAS domain"/>
    <property type="match status" value="1"/>
</dbReference>
<protein>
    <submittedName>
        <fullName evidence="4">Anti-sigma factor antagonist</fullName>
    </submittedName>
    <submittedName>
        <fullName evidence="3">STAS domain-containing protein</fullName>
    </submittedName>
</protein>
<organism evidence="4 5">
    <name type="scientific">Vibrio vulnificus</name>
    <dbReference type="NCBI Taxonomy" id="672"/>
    <lineage>
        <taxon>Bacteria</taxon>
        <taxon>Pseudomonadati</taxon>
        <taxon>Pseudomonadota</taxon>
        <taxon>Gammaproteobacteria</taxon>
        <taxon>Vibrionales</taxon>
        <taxon>Vibrionaceae</taxon>
        <taxon>Vibrio</taxon>
    </lineage>
</organism>
<evidence type="ECO:0000313" key="5">
    <source>
        <dbReference type="Proteomes" id="UP000237466"/>
    </source>
</evidence>
<dbReference type="EMBL" id="JAFKOQ010000008">
    <property type="protein sequence ID" value="MBN8122833.1"/>
    <property type="molecule type" value="Genomic_DNA"/>
</dbReference>
<reference evidence="2" key="2">
    <citation type="journal article" date="2018" name="Genome Biol.">
        <title>SKESA: strategic k-mer extension for scrupulous assemblies.</title>
        <authorList>
            <person name="Souvorov A."/>
            <person name="Agarwala R."/>
            <person name="Lipman D.J."/>
        </authorList>
    </citation>
    <scope>NUCLEOTIDE SEQUENCE</scope>
    <source>
        <strain evidence="2">BCW_3452</strain>
    </source>
</reference>
<dbReference type="AlphaFoldDB" id="A0A1V8MJL7"/>
<dbReference type="SUPFAM" id="SSF52091">
    <property type="entry name" value="SpoIIaa-like"/>
    <property type="match status" value="1"/>
</dbReference>
<dbReference type="OMA" id="RINHAIP"/>